<dbReference type="AlphaFoldDB" id="A0A9N9A926"/>
<dbReference type="Proteomes" id="UP000789405">
    <property type="component" value="Unassembled WGS sequence"/>
</dbReference>
<keyword evidence="2" id="KW-1185">Reference proteome</keyword>
<proteinExistence type="predicted"/>
<gene>
    <name evidence="1" type="ORF">DERYTH_LOCUS3923</name>
</gene>
<comment type="caution">
    <text evidence="1">The sequence shown here is derived from an EMBL/GenBank/DDBJ whole genome shotgun (WGS) entry which is preliminary data.</text>
</comment>
<organism evidence="1 2">
    <name type="scientific">Dentiscutata erythropus</name>
    <dbReference type="NCBI Taxonomy" id="1348616"/>
    <lineage>
        <taxon>Eukaryota</taxon>
        <taxon>Fungi</taxon>
        <taxon>Fungi incertae sedis</taxon>
        <taxon>Mucoromycota</taxon>
        <taxon>Glomeromycotina</taxon>
        <taxon>Glomeromycetes</taxon>
        <taxon>Diversisporales</taxon>
        <taxon>Gigasporaceae</taxon>
        <taxon>Dentiscutata</taxon>
    </lineage>
</organism>
<protein>
    <submittedName>
        <fullName evidence="1">26510_t:CDS:1</fullName>
    </submittedName>
</protein>
<reference evidence="1" key="1">
    <citation type="submission" date="2021-06" db="EMBL/GenBank/DDBJ databases">
        <authorList>
            <person name="Kallberg Y."/>
            <person name="Tangrot J."/>
            <person name="Rosling A."/>
        </authorList>
    </citation>
    <scope>NUCLEOTIDE SEQUENCE</scope>
    <source>
        <strain evidence="1">MA453B</strain>
    </source>
</reference>
<feature type="non-terminal residue" evidence="1">
    <location>
        <position position="1"/>
    </location>
</feature>
<dbReference type="EMBL" id="CAJVPY010001445">
    <property type="protein sequence ID" value="CAG8522107.1"/>
    <property type="molecule type" value="Genomic_DNA"/>
</dbReference>
<sequence length="40" mass="4625">PEYARNTSSSYSNNWSVIDLIVEDIDSLLLPHEHQKEPVK</sequence>
<evidence type="ECO:0000313" key="2">
    <source>
        <dbReference type="Proteomes" id="UP000789405"/>
    </source>
</evidence>
<name>A0A9N9A926_9GLOM</name>
<evidence type="ECO:0000313" key="1">
    <source>
        <dbReference type="EMBL" id="CAG8522107.1"/>
    </source>
</evidence>
<accession>A0A9N9A926</accession>